<dbReference type="Gene3D" id="3.90.25.10">
    <property type="entry name" value="UDP-galactose 4-epimerase, domain 1"/>
    <property type="match status" value="1"/>
</dbReference>
<dbReference type="AlphaFoldDB" id="A0A163IVF4"/>
<dbReference type="Proteomes" id="UP000078561">
    <property type="component" value="Unassembled WGS sequence"/>
</dbReference>
<dbReference type="InterPro" id="IPR036291">
    <property type="entry name" value="NAD(P)-bd_dom_sf"/>
</dbReference>
<gene>
    <name evidence="2" type="primary">ABSGL_00844.1 scaffold 958</name>
</gene>
<dbReference type="InParanoid" id="A0A163IVF4"/>
<dbReference type="OrthoDB" id="10254221at2759"/>
<reference evidence="2" key="1">
    <citation type="submission" date="2016-04" db="EMBL/GenBank/DDBJ databases">
        <authorList>
            <person name="Evans L.H."/>
            <person name="Alamgir A."/>
            <person name="Owens N."/>
            <person name="Weber N.D."/>
            <person name="Virtaneva K."/>
            <person name="Barbian K."/>
            <person name="Babar A."/>
            <person name="Rosenke K."/>
        </authorList>
    </citation>
    <scope>NUCLEOTIDE SEQUENCE [LARGE SCALE GENOMIC DNA]</scope>
    <source>
        <strain evidence="2">CBS 101.48</strain>
    </source>
</reference>
<dbReference type="SUPFAM" id="SSF51735">
    <property type="entry name" value="NAD(P)-binding Rossmann-fold domains"/>
    <property type="match status" value="1"/>
</dbReference>
<proteinExistence type="predicted"/>
<dbReference type="InterPro" id="IPR016040">
    <property type="entry name" value="NAD(P)-bd_dom"/>
</dbReference>
<dbReference type="InterPro" id="IPR051604">
    <property type="entry name" value="Ergot_Alk_Oxidoreductase"/>
</dbReference>
<evidence type="ECO:0000313" key="3">
    <source>
        <dbReference type="Proteomes" id="UP000078561"/>
    </source>
</evidence>
<evidence type="ECO:0000313" key="2">
    <source>
        <dbReference type="EMBL" id="SAL95515.1"/>
    </source>
</evidence>
<feature type="domain" description="NAD(P)-binding" evidence="1">
    <location>
        <begin position="13"/>
        <end position="202"/>
    </location>
</feature>
<keyword evidence="3" id="KW-1185">Reference proteome</keyword>
<protein>
    <recommendedName>
        <fullName evidence="1">NAD(P)-binding domain-containing protein</fullName>
    </recommendedName>
</protein>
<dbReference type="Pfam" id="PF13460">
    <property type="entry name" value="NAD_binding_10"/>
    <property type="match status" value="1"/>
</dbReference>
<dbReference type="PANTHER" id="PTHR43162">
    <property type="match status" value="1"/>
</dbReference>
<name>A0A163IVF4_ABSGL</name>
<evidence type="ECO:0000259" key="1">
    <source>
        <dbReference type="Pfam" id="PF13460"/>
    </source>
</evidence>
<organism evidence="2">
    <name type="scientific">Absidia glauca</name>
    <name type="common">Pin mould</name>
    <dbReference type="NCBI Taxonomy" id="4829"/>
    <lineage>
        <taxon>Eukaryota</taxon>
        <taxon>Fungi</taxon>
        <taxon>Fungi incertae sedis</taxon>
        <taxon>Mucoromycota</taxon>
        <taxon>Mucoromycotina</taxon>
        <taxon>Mucoromycetes</taxon>
        <taxon>Mucorales</taxon>
        <taxon>Cunninghamellaceae</taxon>
        <taxon>Absidia</taxon>
    </lineage>
</organism>
<sequence>MPSSTSEKVYVIGATGNIGIKVVNSLLAREVSTTIYVRDVEKSRALFASSTNASTHLTFVQGDYADLSAFKSSIAGHNRLFLLVADVENMPTIKQDLGTIAYSAGVKQIVDLSSRFALLDWRTSFIGESHRLAEERLYQLALQHGGTVVSLRPSRFFTNHTWTKGALTHLNAVVDCHPSDLKVEYISIDDIADVATVVLTDPIEKHQSRAYTLIGDSVDGVTRASYFGQILNKPIVYKQVSPQELVDTMVKSDSPWPLAYDMATVDTTRAPTDAVPILLGRPYETLESWVLKNKELFV</sequence>
<dbReference type="EMBL" id="LT550334">
    <property type="protein sequence ID" value="SAL95515.1"/>
    <property type="molecule type" value="Genomic_DNA"/>
</dbReference>
<accession>A0A163IVF4</accession>
<dbReference type="STRING" id="4829.A0A163IVF4"/>
<dbReference type="PANTHER" id="PTHR43162:SF1">
    <property type="entry name" value="PRESTALK A DIFFERENTIATION PROTEIN A"/>
    <property type="match status" value="1"/>
</dbReference>
<dbReference type="Gene3D" id="3.40.50.720">
    <property type="entry name" value="NAD(P)-binding Rossmann-like Domain"/>
    <property type="match status" value="1"/>
</dbReference>